<keyword evidence="5" id="KW-1185">Reference proteome</keyword>
<gene>
    <name evidence="4" type="ORF">CBR_g33917</name>
</gene>
<dbReference type="OMA" id="INTENWA"/>
<keyword evidence="1" id="KW-0175">Coiled coil</keyword>
<feature type="compositionally biased region" description="Basic and acidic residues" evidence="2">
    <location>
        <begin position="959"/>
        <end position="968"/>
    </location>
</feature>
<sequence length="1334" mass="143518">MGRAQEQAAEKISTLKKHIEELEEDLSKTSSALSEVSQERERISQEAESEISSLKQTVASQRVEIEEARARINVLKQDVERHHKQWREAQNNYERQVMLQADTIRELSSASERLTRLEQVERAARARAETAEAELAALQVSWAAERAALESTRADAERKQRELEDQNSILLDRLEAKHVKSAEQSQRELAGNKELSTEHLVDTDADLEEVVRYLRRAKETADTELSLLKQERVRLQKQADAALRAAEDARTQLRVEQERNRASIQAEEEHRALVSQVQQLNLLRESNATLREENERNFREAKEWRDKAQKALAETDPLRGLLKEKDAELEAARKETLKIKEEVTLWQNRVKQLLEKYKSVDMEEYKQMRAELSSLKEHLKAVEQDIRSATAARAEAEEKLAKAEKELLNSASRLAEVEKELEACQASVKDLQIRLVNVRRAANKLQREKESVTKERDELKSTAEKATAAAEAALRDKGVSDAARQAAERHLKEDRLQAQSLKATAHAEALVDAQKEASAEAEILLRTEKEKVQKLEQEVQSWKHKDQRTKNNVLVAFQKAKSELDKLKNELKKIQAERDAYKHRIQQEGIQVGDQSESSGVPPDVTISADNAIAELEAFTKNEAEADLDTSLSLPNTSSPALNFGTTATTSRPGTPGNLIPAAASTGPENTAALGSQATASDMSLAAGEERQSQAASQSGAKIGQKVASGTATGTARSSAKSPVLAGVARPAPSSPAPVGSIALPPPAATALAGSGGLTSTSVTITTTTSTAASSGTVAAVGIVSSTVVSAAAAQARAVNLNQTQIDELRRKIKLAQHQEQMARTGTRRRLQRPPIEPPVSATSLATGAGMLDVESDLAVSGAGQATRKRPAGIESEVGGDLEGPGEKEDEGEVEGEPGPPSKRARPEDGELSAEEGEVQNEEFAAEETMSPLNEGLCKPSQDERDRSDDMEVPAQKRSRLDEPGAEERIDLGAREYCEENQGAEEVAKVDRDSTDGMEQDGMMSPVAAGCGPGGGERTVSTTTQVGEVETEAARQGMETLAEEKEAGETRDDGDQEEQAVVEGQEMVRERTPAAQVAAGEDEEEGDVRHSAGEPESDSGESLVFVEDSEIAGSDAEDNATEMTVDHSTEGVEHTDGHQESQDNGEPQSEGEVNLPRSQDGGDTGEGEEGSAIAKTPVRSTRAAVRAALGLRAGRGRGREGAHSPGIARGRGEQSGTGNAVGETESATRSRIINLRARRSTETSSSSRQGTSRGAVPTEPAGAGRAQPGRGAKQVRRTGPAAASRRRVTSQGTGSSTPAFGSGAVGGGDSSAAPANTEPVPTGNMYALLDENNE</sequence>
<dbReference type="GO" id="GO:0006606">
    <property type="term" value="P:protein import into nucleus"/>
    <property type="evidence" value="ECO:0007669"/>
    <property type="project" value="InterPro"/>
</dbReference>
<name>A0A388LHE4_CHABU</name>
<evidence type="ECO:0000256" key="1">
    <source>
        <dbReference type="SAM" id="Coils"/>
    </source>
</evidence>
<proteinExistence type="predicted"/>
<evidence type="ECO:0000313" key="5">
    <source>
        <dbReference type="Proteomes" id="UP000265515"/>
    </source>
</evidence>
<dbReference type="Proteomes" id="UP000265515">
    <property type="component" value="Unassembled WGS sequence"/>
</dbReference>
<feature type="compositionally biased region" description="Polar residues" evidence="2">
    <location>
        <begin position="708"/>
        <end position="721"/>
    </location>
</feature>
<accession>A0A388LHE4</accession>
<feature type="domain" description="Nucleoprotein TPR/MLP1-2" evidence="3">
    <location>
        <begin position="50"/>
        <end position="176"/>
    </location>
</feature>
<dbReference type="EMBL" id="BFEA01000385">
    <property type="protein sequence ID" value="GBG81738.1"/>
    <property type="molecule type" value="Genomic_DNA"/>
</dbReference>
<protein>
    <recommendedName>
        <fullName evidence="3">Nucleoprotein TPR/MLP1-2 domain-containing protein</fullName>
    </recommendedName>
</protein>
<feature type="region of interest" description="Disordered" evidence="2">
    <location>
        <begin position="863"/>
        <end position="968"/>
    </location>
</feature>
<feature type="compositionally biased region" description="Polar residues" evidence="2">
    <location>
        <begin position="1289"/>
        <end position="1298"/>
    </location>
</feature>
<feature type="region of interest" description="Disordered" evidence="2">
    <location>
        <begin position="630"/>
        <end position="734"/>
    </location>
</feature>
<evidence type="ECO:0000256" key="2">
    <source>
        <dbReference type="SAM" id="MobiDB-lite"/>
    </source>
</evidence>
<dbReference type="OrthoDB" id="1938720at2759"/>
<dbReference type="STRING" id="69332.A0A388LHE4"/>
<feature type="compositionally biased region" description="Polar residues" evidence="2">
    <location>
        <begin position="667"/>
        <end position="682"/>
    </location>
</feature>
<feature type="compositionally biased region" description="Low complexity" evidence="2">
    <location>
        <begin position="1242"/>
        <end position="1253"/>
    </location>
</feature>
<feature type="coiled-coil region" evidence="1">
    <location>
        <begin position="5"/>
        <end position="173"/>
    </location>
</feature>
<dbReference type="PANTHER" id="PTHR18898:SF2">
    <property type="entry name" value="NUCLEOPROTEIN TPR"/>
    <property type="match status" value="1"/>
</dbReference>
<dbReference type="InterPro" id="IPR012929">
    <property type="entry name" value="Nucleoprot-TPR/MLP1-2_dom"/>
</dbReference>
<feature type="compositionally biased region" description="Basic and acidic residues" evidence="2">
    <location>
        <begin position="1042"/>
        <end position="1053"/>
    </location>
</feature>
<feature type="coiled-coil region" evidence="1">
    <location>
        <begin position="287"/>
        <end position="584"/>
    </location>
</feature>
<feature type="region of interest" description="Disordered" evidence="2">
    <location>
        <begin position="818"/>
        <end position="845"/>
    </location>
</feature>
<dbReference type="Pfam" id="PF07926">
    <property type="entry name" value="TPR_MLP1_2"/>
    <property type="match status" value="1"/>
</dbReference>
<feature type="compositionally biased region" description="Low complexity" evidence="2">
    <location>
        <begin position="1260"/>
        <end position="1272"/>
    </location>
</feature>
<feature type="compositionally biased region" description="Low complexity" evidence="2">
    <location>
        <begin position="1182"/>
        <end position="1192"/>
    </location>
</feature>
<dbReference type="PANTHER" id="PTHR18898">
    <property type="entry name" value="NUCLEOPROTEIN TPR-RELATED"/>
    <property type="match status" value="1"/>
</dbReference>
<feature type="compositionally biased region" description="Acidic residues" evidence="2">
    <location>
        <begin position="910"/>
        <end position="926"/>
    </location>
</feature>
<feature type="compositionally biased region" description="Acidic residues" evidence="2">
    <location>
        <begin position="1107"/>
        <end position="1120"/>
    </location>
</feature>
<comment type="caution">
    <text evidence="4">The sequence shown here is derived from an EMBL/GenBank/DDBJ whole genome shotgun (WGS) entry which is preliminary data.</text>
</comment>
<feature type="region of interest" description="Disordered" evidence="2">
    <location>
        <begin position="980"/>
        <end position="1334"/>
    </location>
</feature>
<feature type="compositionally biased region" description="Basic and acidic residues" evidence="2">
    <location>
        <begin position="941"/>
        <end position="950"/>
    </location>
</feature>
<feature type="compositionally biased region" description="Basic and acidic residues" evidence="2">
    <location>
        <begin position="1124"/>
        <end position="1141"/>
    </location>
</feature>
<dbReference type="GO" id="GO:0005643">
    <property type="term" value="C:nuclear pore"/>
    <property type="evidence" value="ECO:0007669"/>
    <property type="project" value="TreeGrafter"/>
</dbReference>
<dbReference type="GO" id="GO:0006406">
    <property type="term" value="P:mRNA export from nucleus"/>
    <property type="evidence" value="ECO:0007669"/>
    <property type="project" value="TreeGrafter"/>
</dbReference>
<evidence type="ECO:0000259" key="3">
    <source>
        <dbReference type="Pfam" id="PF07926"/>
    </source>
</evidence>
<feature type="compositionally biased region" description="Polar residues" evidence="2">
    <location>
        <begin position="630"/>
        <end position="653"/>
    </location>
</feature>
<feature type="compositionally biased region" description="Basic and acidic residues" evidence="2">
    <location>
        <begin position="986"/>
        <end position="995"/>
    </location>
</feature>
<dbReference type="Gramene" id="GBG81738">
    <property type="protein sequence ID" value="GBG81738"/>
    <property type="gene ID" value="CBR_g33917"/>
</dbReference>
<feature type="coiled-coil region" evidence="1">
    <location>
        <begin position="218"/>
        <end position="259"/>
    </location>
</feature>
<reference evidence="4 5" key="1">
    <citation type="journal article" date="2018" name="Cell">
        <title>The Chara Genome: Secondary Complexity and Implications for Plant Terrestrialization.</title>
        <authorList>
            <person name="Nishiyama T."/>
            <person name="Sakayama H."/>
            <person name="Vries J.D."/>
            <person name="Buschmann H."/>
            <person name="Saint-Marcoux D."/>
            <person name="Ullrich K.K."/>
            <person name="Haas F.B."/>
            <person name="Vanderstraeten L."/>
            <person name="Becker D."/>
            <person name="Lang D."/>
            <person name="Vosolsobe S."/>
            <person name="Rombauts S."/>
            <person name="Wilhelmsson P.K.I."/>
            <person name="Janitza P."/>
            <person name="Kern R."/>
            <person name="Heyl A."/>
            <person name="Rumpler F."/>
            <person name="Villalobos L.I.A.C."/>
            <person name="Clay J.M."/>
            <person name="Skokan R."/>
            <person name="Toyoda A."/>
            <person name="Suzuki Y."/>
            <person name="Kagoshima H."/>
            <person name="Schijlen E."/>
            <person name="Tajeshwar N."/>
            <person name="Catarino B."/>
            <person name="Hetherington A.J."/>
            <person name="Saltykova A."/>
            <person name="Bonnot C."/>
            <person name="Breuninger H."/>
            <person name="Symeonidi A."/>
            <person name="Radhakrishnan G.V."/>
            <person name="Van Nieuwerburgh F."/>
            <person name="Deforce D."/>
            <person name="Chang C."/>
            <person name="Karol K.G."/>
            <person name="Hedrich R."/>
            <person name="Ulvskov P."/>
            <person name="Glockner G."/>
            <person name="Delwiche C.F."/>
            <person name="Petrasek J."/>
            <person name="Van de Peer Y."/>
            <person name="Friml J."/>
            <person name="Beilby M."/>
            <person name="Dolan L."/>
            <person name="Kohara Y."/>
            <person name="Sugano S."/>
            <person name="Fujiyama A."/>
            <person name="Delaux P.-M."/>
            <person name="Quint M."/>
            <person name="TheiBen G."/>
            <person name="Hagemann M."/>
            <person name="Harholt J."/>
            <person name="Dunand C."/>
            <person name="Zachgo S."/>
            <person name="Langdale J."/>
            <person name="Maumus F."/>
            <person name="Straeten D.V.D."/>
            <person name="Gould S.B."/>
            <person name="Rensing S.A."/>
        </authorList>
    </citation>
    <scope>NUCLEOTIDE SEQUENCE [LARGE SCALE GENOMIC DNA]</scope>
    <source>
        <strain evidence="4 5">S276</strain>
    </source>
</reference>
<organism evidence="4 5">
    <name type="scientific">Chara braunii</name>
    <name type="common">Braun's stonewort</name>
    <dbReference type="NCBI Taxonomy" id="69332"/>
    <lineage>
        <taxon>Eukaryota</taxon>
        <taxon>Viridiplantae</taxon>
        <taxon>Streptophyta</taxon>
        <taxon>Charophyceae</taxon>
        <taxon>Charales</taxon>
        <taxon>Characeae</taxon>
        <taxon>Chara</taxon>
    </lineage>
</organism>
<dbReference type="GO" id="GO:0017056">
    <property type="term" value="F:structural constituent of nuclear pore"/>
    <property type="evidence" value="ECO:0007669"/>
    <property type="project" value="TreeGrafter"/>
</dbReference>
<evidence type="ECO:0000313" key="4">
    <source>
        <dbReference type="EMBL" id="GBG81738.1"/>
    </source>
</evidence>